<accession>A0A9X0DGT6</accession>
<comment type="caution">
    <text evidence="9">The sequence shown here is derived from an EMBL/GenBank/DDBJ whole genome shotgun (WGS) entry which is preliminary data.</text>
</comment>
<dbReference type="Gene3D" id="4.10.240.10">
    <property type="entry name" value="Zn(2)-C6 fungal-type DNA-binding domain"/>
    <property type="match status" value="1"/>
</dbReference>
<feature type="compositionally biased region" description="Polar residues" evidence="7">
    <location>
        <begin position="125"/>
        <end position="137"/>
    </location>
</feature>
<reference evidence="9" key="1">
    <citation type="submission" date="2022-11" db="EMBL/GenBank/DDBJ databases">
        <title>Genome Resource of Sclerotinia nivalis Strain SnTB1, a Plant Pathogen Isolated from American Ginseng.</title>
        <authorList>
            <person name="Fan S."/>
        </authorList>
    </citation>
    <scope>NUCLEOTIDE SEQUENCE</scope>
    <source>
        <strain evidence="9">SnTB1</strain>
    </source>
</reference>
<dbReference type="SUPFAM" id="SSF57701">
    <property type="entry name" value="Zn2/Cys6 DNA-binding domain"/>
    <property type="match status" value="1"/>
</dbReference>
<feature type="region of interest" description="Disordered" evidence="7">
    <location>
        <begin position="214"/>
        <end position="236"/>
    </location>
</feature>
<keyword evidence="4" id="KW-0238">DNA-binding</keyword>
<evidence type="ECO:0000256" key="1">
    <source>
        <dbReference type="ARBA" id="ARBA00022723"/>
    </source>
</evidence>
<feature type="compositionally biased region" description="Low complexity" evidence="7">
    <location>
        <begin position="94"/>
        <end position="108"/>
    </location>
</feature>
<dbReference type="PANTHER" id="PTHR36206:SF13">
    <property type="entry name" value="TRANSCRIPTIONAL REGULATORY PROTEIN MOC3"/>
    <property type="match status" value="1"/>
</dbReference>
<dbReference type="PROSITE" id="PS50048">
    <property type="entry name" value="ZN2_CY6_FUNGAL_2"/>
    <property type="match status" value="1"/>
</dbReference>
<feature type="domain" description="Zn(2)-C6 fungal-type" evidence="8">
    <location>
        <begin position="174"/>
        <end position="202"/>
    </location>
</feature>
<feature type="compositionally biased region" description="Polar residues" evidence="7">
    <location>
        <begin position="1"/>
        <end position="17"/>
    </location>
</feature>
<evidence type="ECO:0000256" key="3">
    <source>
        <dbReference type="ARBA" id="ARBA00023015"/>
    </source>
</evidence>
<protein>
    <recommendedName>
        <fullName evidence="8">Zn(2)-C6 fungal-type domain-containing protein</fullName>
    </recommendedName>
</protein>
<evidence type="ECO:0000256" key="2">
    <source>
        <dbReference type="ARBA" id="ARBA00022833"/>
    </source>
</evidence>
<proteinExistence type="predicted"/>
<dbReference type="OrthoDB" id="5375558at2759"/>
<dbReference type="EMBL" id="JAPEIS010000012">
    <property type="protein sequence ID" value="KAJ8061127.1"/>
    <property type="molecule type" value="Genomic_DNA"/>
</dbReference>
<feature type="region of interest" description="Disordered" evidence="7">
    <location>
        <begin position="1"/>
        <end position="137"/>
    </location>
</feature>
<dbReference type="GO" id="GO:0008270">
    <property type="term" value="F:zinc ion binding"/>
    <property type="evidence" value="ECO:0007669"/>
    <property type="project" value="InterPro"/>
</dbReference>
<evidence type="ECO:0000313" key="10">
    <source>
        <dbReference type="Proteomes" id="UP001152300"/>
    </source>
</evidence>
<evidence type="ECO:0000256" key="7">
    <source>
        <dbReference type="SAM" id="MobiDB-lite"/>
    </source>
</evidence>
<dbReference type="InterPro" id="IPR036864">
    <property type="entry name" value="Zn2-C6_fun-type_DNA-bd_sf"/>
</dbReference>
<dbReference type="GO" id="GO:0003677">
    <property type="term" value="F:DNA binding"/>
    <property type="evidence" value="ECO:0007669"/>
    <property type="project" value="UniProtKB-KW"/>
</dbReference>
<dbReference type="Proteomes" id="UP001152300">
    <property type="component" value="Unassembled WGS sequence"/>
</dbReference>
<evidence type="ECO:0000313" key="9">
    <source>
        <dbReference type="EMBL" id="KAJ8061127.1"/>
    </source>
</evidence>
<keyword evidence="6" id="KW-0539">Nucleus</keyword>
<keyword evidence="5" id="KW-0804">Transcription</keyword>
<keyword evidence="2" id="KW-0862">Zinc</keyword>
<dbReference type="PROSITE" id="PS00463">
    <property type="entry name" value="ZN2_CY6_FUNGAL_1"/>
    <property type="match status" value="1"/>
</dbReference>
<gene>
    <name evidence="9" type="ORF">OCU04_010201</name>
</gene>
<evidence type="ECO:0000256" key="4">
    <source>
        <dbReference type="ARBA" id="ARBA00023125"/>
    </source>
</evidence>
<dbReference type="InterPro" id="IPR001138">
    <property type="entry name" value="Zn2Cys6_DnaBD"/>
</dbReference>
<organism evidence="9 10">
    <name type="scientific">Sclerotinia nivalis</name>
    <dbReference type="NCBI Taxonomy" id="352851"/>
    <lineage>
        <taxon>Eukaryota</taxon>
        <taxon>Fungi</taxon>
        <taxon>Dikarya</taxon>
        <taxon>Ascomycota</taxon>
        <taxon>Pezizomycotina</taxon>
        <taxon>Leotiomycetes</taxon>
        <taxon>Helotiales</taxon>
        <taxon>Sclerotiniaceae</taxon>
        <taxon>Sclerotinia</taxon>
    </lineage>
</organism>
<evidence type="ECO:0000259" key="8">
    <source>
        <dbReference type="PROSITE" id="PS50048"/>
    </source>
</evidence>
<dbReference type="CDD" id="cd00067">
    <property type="entry name" value="GAL4"/>
    <property type="match status" value="1"/>
</dbReference>
<keyword evidence="1" id="KW-0479">Metal-binding</keyword>
<evidence type="ECO:0000256" key="6">
    <source>
        <dbReference type="ARBA" id="ARBA00023242"/>
    </source>
</evidence>
<keyword evidence="10" id="KW-1185">Reference proteome</keyword>
<feature type="compositionally biased region" description="Low complexity" evidence="7">
    <location>
        <begin position="18"/>
        <end position="57"/>
    </location>
</feature>
<feature type="compositionally biased region" description="Low complexity" evidence="7">
    <location>
        <begin position="214"/>
        <end position="233"/>
    </location>
</feature>
<dbReference type="GO" id="GO:0000981">
    <property type="term" value="F:DNA-binding transcription factor activity, RNA polymerase II-specific"/>
    <property type="evidence" value="ECO:0007669"/>
    <property type="project" value="InterPro"/>
</dbReference>
<evidence type="ECO:0000256" key="5">
    <source>
        <dbReference type="ARBA" id="ARBA00023163"/>
    </source>
</evidence>
<dbReference type="AlphaFoldDB" id="A0A9X0DGT6"/>
<feature type="compositionally biased region" description="Polar residues" evidence="7">
    <location>
        <begin position="75"/>
        <end position="86"/>
    </location>
</feature>
<dbReference type="Pfam" id="PF00172">
    <property type="entry name" value="Zn_clus"/>
    <property type="match status" value="1"/>
</dbReference>
<sequence>MAQQHNNRNSPHLNHLQQNGSAPSSPSMSGSQQGNQQRQPVNYPSPTSYPSPSLSTSQYNYPPPGNQNEPYRASPTGSNGSLSLPSMRSLDPLQQQQQQQQQAAQHQHMGSPLPPPVAQMGGPYYQNQLPHPSHQHQYPNVTSDPNMRYALPVDSRVMSGGRHKKEIKRRTKTGCLTCRKRRIKCDEQHPACRNCQKSKRECLGYDPIFKQQPGPAAIQPAPSSAPSQASSIATANPYGNQPQMLQTGYGVPATMSYDPALTAPSAAQHYDYSSAIDPNLEASAPIPVINPFHSAPPGMLNFRLHQKNMQSAIPYPFKVSDITHLRGGAGSPSSPPVAYFADEAADTTFLPAQRSIDDLLAFGNPPAPVDSQVPDVSQSPSALEEAKHLYYSIYSPGLESFLESKWFSAKGAAKLMSDKPLLEKFGTLLLQFSKTIVTDPVAIAHTASVEAKVVWALACLVKLGAEEEKEARAESKSVLPAQDDAVEANHRLTVFECLLTGKVAESNQLTAPVQGSGDHHRLRELEFWYSLANFVCLREDDPNCAKDVDDTLATLRNLLDGRENRDVLYSIAIIRAIGQRVSEYTPSDTPLHFDESDNRSKLLVAKKFVQDEASGSGTTNVIRRLCELATRTWTTPAPLVPIPK</sequence>
<dbReference type="PANTHER" id="PTHR36206">
    <property type="entry name" value="ASPERCRYPTIN BIOSYNTHESIS CLUSTER-SPECIFIC TRANSCRIPTION REGULATOR ATNN-RELATED"/>
    <property type="match status" value="1"/>
</dbReference>
<dbReference type="InterPro" id="IPR052360">
    <property type="entry name" value="Transcr_Regulatory_Proteins"/>
</dbReference>
<dbReference type="SMART" id="SM00066">
    <property type="entry name" value="GAL4"/>
    <property type="match status" value="1"/>
</dbReference>
<keyword evidence="3" id="KW-0805">Transcription regulation</keyword>
<name>A0A9X0DGT6_9HELO</name>